<name>A0AAV6PFA7_SOLSE</name>
<keyword evidence="3" id="KW-1185">Reference proteome</keyword>
<feature type="non-terminal residue" evidence="2">
    <location>
        <position position="1"/>
    </location>
</feature>
<sequence>GRADDVSCIRDARTTSPASGTRGRRLPEQRRVYDVSQSRDAWTTVPEQRHVDVSWSRDTWMTSPGAETRGQRLPEQRHVDDDSRSRDTWTMD</sequence>
<proteinExistence type="predicted"/>
<feature type="compositionally biased region" description="Basic and acidic residues" evidence="1">
    <location>
        <begin position="69"/>
        <end position="92"/>
    </location>
</feature>
<dbReference type="Proteomes" id="UP000693946">
    <property type="component" value="Unassembled WGS sequence"/>
</dbReference>
<evidence type="ECO:0000313" key="2">
    <source>
        <dbReference type="EMBL" id="KAG7461441.1"/>
    </source>
</evidence>
<feature type="compositionally biased region" description="Basic and acidic residues" evidence="1">
    <location>
        <begin position="1"/>
        <end position="13"/>
    </location>
</feature>
<dbReference type="AlphaFoldDB" id="A0AAV6PFA7"/>
<organism evidence="2 3">
    <name type="scientific">Solea senegalensis</name>
    <name type="common">Senegalese sole</name>
    <dbReference type="NCBI Taxonomy" id="28829"/>
    <lineage>
        <taxon>Eukaryota</taxon>
        <taxon>Metazoa</taxon>
        <taxon>Chordata</taxon>
        <taxon>Craniata</taxon>
        <taxon>Vertebrata</taxon>
        <taxon>Euteleostomi</taxon>
        <taxon>Actinopterygii</taxon>
        <taxon>Neopterygii</taxon>
        <taxon>Teleostei</taxon>
        <taxon>Neoteleostei</taxon>
        <taxon>Acanthomorphata</taxon>
        <taxon>Carangaria</taxon>
        <taxon>Pleuronectiformes</taxon>
        <taxon>Pleuronectoidei</taxon>
        <taxon>Soleidae</taxon>
        <taxon>Solea</taxon>
    </lineage>
</organism>
<reference evidence="2 3" key="1">
    <citation type="journal article" date="2021" name="Sci. Rep.">
        <title>Chromosome anchoring in Senegalese sole (Solea senegalensis) reveals sex-associated markers and genome rearrangements in flatfish.</title>
        <authorList>
            <person name="Guerrero-Cozar I."/>
            <person name="Gomez-Garrido J."/>
            <person name="Berbel C."/>
            <person name="Martinez-Blanch J.F."/>
            <person name="Alioto T."/>
            <person name="Claros M.G."/>
            <person name="Gagnaire P.A."/>
            <person name="Manchado M."/>
        </authorList>
    </citation>
    <scope>NUCLEOTIDE SEQUENCE [LARGE SCALE GENOMIC DNA]</scope>
    <source>
        <strain evidence="2">Sse05_10M</strain>
    </source>
</reference>
<gene>
    <name evidence="2" type="ORF">JOB18_002510</name>
</gene>
<protein>
    <submittedName>
        <fullName evidence="2">Uncharacterized protein</fullName>
    </submittedName>
</protein>
<feature type="region of interest" description="Disordered" evidence="1">
    <location>
        <begin position="1"/>
        <end position="92"/>
    </location>
</feature>
<dbReference type="EMBL" id="JAGKHQ010001065">
    <property type="protein sequence ID" value="KAG7461441.1"/>
    <property type="molecule type" value="Genomic_DNA"/>
</dbReference>
<accession>A0AAV6PFA7</accession>
<evidence type="ECO:0000313" key="3">
    <source>
        <dbReference type="Proteomes" id="UP000693946"/>
    </source>
</evidence>
<evidence type="ECO:0000256" key="1">
    <source>
        <dbReference type="SAM" id="MobiDB-lite"/>
    </source>
</evidence>
<comment type="caution">
    <text evidence="2">The sequence shown here is derived from an EMBL/GenBank/DDBJ whole genome shotgun (WGS) entry which is preliminary data.</text>
</comment>